<comment type="caution">
    <text evidence="1">The sequence shown here is derived from an EMBL/GenBank/DDBJ whole genome shotgun (WGS) entry which is preliminary data.</text>
</comment>
<accession>A0ABW0LJK7</accession>
<evidence type="ECO:0000313" key="2">
    <source>
        <dbReference type="Proteomes" id="UP001596147"/>
    </source>
</evidence>
<name>A0ABW0LJK7_9BACI</name>
<dbReference type="RefSeq" id="WP_382350010.1">
    <property type="nucleotide sequence ID" value="NZ_JBHSMC010000011.1"/>
</dbReference>
<sequence length="61" mass="7231">MRKKKREFLPDVDNEGRDRLYVDVDRMINEGMSGGYVFMREDSTNIEEATDFFPEDPPEEI</sequence>
<gene>
    <name evidence="1" type="ORF">ACFPM4_08220</name>
</gene>
<evidence type="ECO:0000313" key="1">
    <source>
        <dbReference type="EMBL" id="MFC5464738.1"/>
    </source>
</evidence>
<dbReference type="Proteomes" id="UP001596147">
    <property type="component" value="Unassembled WGS sequence"/>
</dbReference>
<proteinExistence type="predicted"/>
<keyword evidence="2" id="KW-1185">Reference proteome</keyword>
<organism evidence="1 2">
    <name type="scientific">Lederbergia graminis</name>
    <dbReference type="NCBI Taxonomy" id="735518"/>
    <lineage>
        <taxon>Bacteria</taxon>
        <taxon>Bacillati</taxon>
        <taxon>Bacillota</taxon>
        <taxon>Bacilli</taxon>
        <taxon>Bacillales</taxon>
        <taxon>Bacillaceae</taxon>
        <taxon>Lederbergia</taxon>
    </lineage>
</organism>
<dbReference type="EMBL" id="JBHSMC010000011">
    <property type="protein sequence ID" value="MFC5464738.1"/>
    <property type="molecule type" value="Genomic_DNA"/>
</dbReference>
<reference evidence="2" key="1">
    <citation type="journal article" date="2019" name="Int. J. Syst. Evol. Microbiol.">
        <title>The Global Catalogue of Microorganisms (GCM) 10K type strain sequencing project: providing services to taxonomists for standard genome sequencing and annotation.</title>
        <authorList>
            <consortium name="The Broad Institute Genomics Platform"/>
            <consortium name="The Broad Institute Genome Sequencing Center for Infectious Disease"/>
            <person name="Wu L."/>
            <person name="Ma J."/>
        </authorList>
    </citation>
    <scope>NUCLEOTIDE SEQUENCE [LARGE SCALE GENOMIC DNA]</scope>
    <source>
        <strain evidence="2">CGMCC 1.12237</strain>
    </source>
</reference>
<protein>
    <submittedName>
        <fullName evidence="1">Uncharacterized protein</fullName>
    </submittedName>
</protein>